<evidence type="ECO:0000313" key="4">
    <source>
        <dbReference type="Proteomes" id="UP000324222"/>
    </source>
</evidence>
<sequence>MTQRAVFREETADPSSLIPLILITFIISIHLPLIHIRRGPNPVFHPGYLSRCPSEALARQPGSTRFKNSDGGREARQRRRRNLQAVPGR</sequence>
<feature type="region of interest" description="Disordered" evidence="1">
    <location>
        <begin position="55"/>
        <end position="89"/>
    </location>
</feature>
<dbReference type="Proteomes" id="UP000324222">
    <property type="component" value="Unassembled WGS sequence"/>
</dbReference>
<evidence type="ECO:0000256" key="2">
    <source>
        <dbReference type="SAM" id="Phobius"/>
    </source>
</evidence>
<keyword evidence="2" id="KW-0812">Transmembrane</keyword>
<gene>
    <name evidence="3" type="ORF">E2C01_033209</name>
</gene>
<keyword evidence="2" id="KW-1133">Transmembrane helix</keyword>
<keyword evidence="2" id="KW-0472">Membrane</keyword>
<feature type="transmembrane region" description="Helical" evidence="2">
    <location>
        <begin position="17"/>
        <end position="36"/>
    </location>
</feature>
<reference evidence="3 4" key="1">
    <citation type="submission" date="2019-05" db="EMBL/GenBank/DDBJ databases">
        <title>Another draft genome of Portunus trituberculatus and its Hox gene families provides insights of decapod evolution.</title>
        <authorList>
            <person name="Jeong J.-H."/>
            <person name="Song I."/>
            <person name="Kim S."/>
            <person name="Choi T."/>
            <person name="Kim D."/>
            <person name="Ryu S."/>
            <person name="Kim W."/>
        </authorList>
    </citation>
    <scope>NUCLEOTIDE SEQUENCE [LARGE SCALE GENOMIC DNA]</scope>
    <source>
        <tissue evidence="3">Muscle</tissue>
    </source>
</reference>
<dbReference type="AlphaFoldDB" id="A0A5B7F4Y9"/>
<dbReference type="EMBL" id="VSRR010004435">
    <property type="protein sequence ID" value="MPC39664.1"/>
    <property type="molecule type" value="Genomic_DNA"/>
</dbReference>
<name>A0A5B7F4Y9_PORTR</name>
<organism evidence="3 4">
    <name type="scientific">Portunus trituberculatus</name>
    <name type="common">Swimming crab</name>
    <name type="synonym">Neptunus trituberculatus</name>
    <dbReference type="NCBI Taxonomy" id="210409"/>
    <lineage>
        <taxon>Eukaryota</taxon>
        <taxon>Metazoa</taxon>
        <taxon>Ecdysozoa</taxon>
        <taxon>Arthropoda</taxon>
        <taxon>Crustacea</taxon>
        <taxon>Multicrustacea</taxon>
        <taxon>Malacostraca</taxon>
        <taxon>Eumalacostraca</taxon>
        <taxon>Eucarida</taxon>
        <taxon>Decapoda</taxon>
        <taxon>Pleocyemata</taxon>
        <taxon>Brachyura</taxon>
        <taxon>Eubrachyura</taxon>
        <taxon>Portunoidea</taxon>
        <taxon>Portunidae</taxon>
        <taxon>Portuninae</taxon>
        <taxon>Portunus</taxon>
    </lineage>
</organism>
<comment type="caution">
    <text evidence="3">The sequence shown here is derived from an EMBL/GenBank/DDBJ whole genome shotgun (WGS) entry which is preliminary data.</text>
</comment>
<evidence type="ECO:0000256" key="1">
    <source>
        <dbReference type="SAM" id="MobiDB-lite"/>
    </source>
</evidence>
<protein>
    <submittedName>
        <fullName evidence="3">Uncharacterized protein</fullName>
    </submittedName>
</protein>
<keyword evidence="4" id="KW-1185">Reference proteome</keyword>
<evidence type="ECO:0000313" key="3">
    <source>
        <dbReference type="EMBL" id="MPC39664.1"/>
    </source>
</evidence>
<accession>A0A5B7F4Y9</accession>
<proteinExistence type="predicted"/>